<accession>A0A414FTK5</accession>
<evidence type="ECO:0000313" key="1">
    <source>
        <dbReference type="EMBL" id="RHD54061.1"/>
    </source>
</evidence>
<dbReference type="RefSeq" id="WP_118272407.1">
    <property type="nucleotide sequence ID" value="NZ_QSJI01000014.1"/>
</dbReference>
<dbReference type="AlphaFoldDB" id="A0A414FTK5"/>
<proteinExistence type="predicted"/>
<sequence>MGIRPVPWSFTIEFDEGKAESVGYDVEELYDCTDRNVSRYGCVRAARGTWMAAEGDEVESQCLSLSLLSRADWFMRTVGSITAFEDDTDEIDYLDVLRRYAPHRLPTGR</sequence>
<gene>
    <name evidence="1" type="ORF">DW787_08115</name>
</gene>
<protein>
    <submittedName>
        <fullName evidence="1">Uncharacterized protein</fullName>
    </submittedName>
</protein>
<dbReference type="EMBL" id="QSJI01000014">
    <property type="protein sequence ID" value="RHD54061.1"/>
    <property type="molecule type" value="Genomic_DNA"/>
</dbReference>
<organism evidence="1 2">
    <name type="scientific">Collinsella intestinalis</name>
    <dbReference type="NCBI Taxonomy" id="147207"/>
    <lineage>
        <taxon>Bacteria</taxon>
        <taxon>Bacillati</taxon>
        <taxon>Actinomycetota</taxon>
        <taxon>Coriobacteriia</taxon>
        <taxon>Coriobacteriales</taxon>
        <taxon>Coriobacteriaceae</taxon>
        <taxon>Collinsella</taxon>
    </lineage>
</organism>
<evidence type="ECO:0000313" key="2">
    <source>
        <dbReference type="Proteomes" id="UP000286050"/>
    </source>
</evidence>
<reference evidence="1 2" key="1">
    <citation type="submission" date="2018-08" db="EMBL/GenBank/DDBJ databases">
        <title>A genome reference for cultivated species of the human gut microbiota.</title>
        <authorList>
            <person name="Zou Y."/>
            <person name="Xue W."/>
            <person name="Luo G."/>
        </authorList>
    </citation>
    <scope>NUCLEOTIDE SEQUENCE [LARGE SCALE GENOMIC DNA]</scope>
    <source>
        <strain evidence="1 2">AM30-5LB</strain>
    </source>
</reference>
<comment type="caution">
    <text evidence="1">The sequence shown here is derived from an EMBL/GenBank/DDBJ whole genome shotgun (WGS) entry which is preliminary data.</text>
</comment>
<name>A0A414FTK5_9ACTN</name>
<dbReference type="Proteomes" id="UP000286050">
    <property type="component" value="Unassembled WGS sequence"/>
</dbReference>